<evidence type="ECO:0000256" key="1">
    <source>
        <dbReference type="SAM" id="SignalP"/>
    </source>
</evidence>
<dbReference type="GO" id="GO:0016020">
    <property type="term" value="C:membrane"/>
    <property type="evidence" value="ECO:0007669"/>
    <property type="project" value="TreeGrafter"/>
</dbReference>
<dbReference type="InterPro" id="IPR029058">
    <property type="entry name" value="AB_hydrolase_fold"/>
</dbReference>
<proteinExistence type="predicted"/>
<reference evidence="3 4" key="1">
    <citation type="submission" date="2016-10" db="EMBL/GenBank/DDBJ databases">
        <authorList>
            <person name="de Groot N.N."/>
        </authorList>
    </citation>
    <scope>NUCLEOTIDE SEQUENCE [LARGE SCALE GENOMIC DNA]</scope>
    <source>
        <strain evidence="3 4">DSM 45610</strain>
    </source>
</reference>
<accession>A0A1H2ZWM5</accession>
<dbReference type="OrthoDB" id="9773293at2"/>
<evidence type="ECO:0000313" key="4">
    <source>
        <dbReference type="Proteomes" id="UP000198534"/>
    </source>
</evidence>
<keyword evidence="1" id="KW-0732">Signal</keyword>
<dbReference type="GO" id="GO:0047372">
    <property type="term" value="F:monoacylglycerol lipase activity"/>
    <property type="evidence" value="ECO:0007669"/>
    <property type="project" value="TreeGrafter"/>
</dbReference>
<evidence type="ECO:0000259" key="2">
    <source>
        <dbReference type="Pfam" id="PF00561"/>
    </source>
</evidence>
<dbReference type="PROSITE" id="PS51257">
    <property type="entry name" value="PROKAR_LIPOPROTEIN"/>
    <property type="match status" value="1"/>
</dbReference>
<dbReference type="InterPro" id="IPR050266">
    <property type="entry name" value="AB_hydrolase_sf"/>
</dbReference>
<dbReference type="RefSeq" id="WP_091741184.1">
    <property type="nucleotide sequence ID" value="NZ_FNNQ01000012.1"/>
</dbReference>
<dbReference type="GO" id="GO:0046464">
    <property type="term" value="P:acylglycerol catabolic process"/>
    <property type="evidence" value="ECO:0007669"/>
    <property type="project" value="TreeGrafter"/>
</dbReference>
<feature type="domain" description="AB hydrolase-1" evidence="2">
    <location>
        <begin position="91"/>
        <end position="335"/>
    </location>
</feature>
<keyword evidence="4" id="KW-1185">Reference proteome</keyword>
<dbReference type="EMBL" id="FNNQ01000012">
    <property type="protein sequence ID" value="SDX21833.1"/>
    <property type="molecule type" value="Genomic_DNA"/>
</dbReference>
<sequence length="349" mass="39998">MRSRKRWPHIASAIVLCILVGLFAGCQQNDSTSTKKVSLDERKIQGANPGEQLYLRHKVAGKTLPKNKKRVLLFLEPFSVPSAKAFDVPGYSWMDHMAKQGYDTWAMDFKGFGRSSRPVEMSQPPLKNKPVIDHKDSLRDLEKVINYLKKERKVDSVDLVGWSWGGVVAGEYAAKHPQNVNKLVLYGFMHGFKLPMMTKPFQSKQDPTQFNEKAPAYQQVKMVQGMQHWFMMQGGKRIVTHQAFKQVSKVFADSDPSAEKQNGAIRRPMGPLKDLFAIWSDRPLYDMSKITAPTLVIYGELDSFADRRVYKELTSSKDKKEVSIKNATHWALYEKNRRKLLQETDQFLQ</sequence>
<feature type="signal peptide" evidence="1">
    <location>
        <begin position="1"/>
        <end position="24"/>
    </location>
</feature>
<dbReference type="PANTHER" id="PTHR43798">
    <property type="entry name" value="MONOACYLGLYCEROL LIPASE"/>
    <property type="match status" value="1"/>
</dbReference>
<dbReference type="PANTHER" id="PTHR43798:SF5">
    <property type="entry name" value="MONOACYLGLYCEROL LIPASE ABHD6"/>
    <property type="match status" value="1"/>
</dbReference>
<organism evidence="3 4">
    <name type="scientific">Marininema mesophilum</name>
    <dbReference type="NCBI Taxonomy" id="1048340"/>
    <lineage>
        <taxon>Bacteria</taxon>
        <taxon>Bacillati</taxon>
        <taxon>Bacillota</taxon>
        <taxon>Bacilli</taxon>
        <taxon>Bacillales</taxon>
        <taxon>Thermoactinomycetaceae</taxon>
        <taxon>Marininema</taxon>
    </lineage>
</organism>
<dbReference type="STRING" id="1048340.SAMN05444487_11237"/>
<dbReference type="InterPro" id="IPR000073">
    <property type="entry name" value="AB_hydrolase_1"/>
</dbReference>
<evidence type="ECO:0000313" key="3">
    <source>
        <dbReference type="EMBL" id="SDX21833.1"/>
    </source>
</evidence>
<dbReference type="Pfam" id="PF00561">
    <property type="entry name" value="Abhydrolase_1"/>
    <property type="match status" value="1"/>
</dbReference>
<dbReference type="Gene3D" id="3.40.50.1820">
    <property type="entry name" value="alpha/beta hydrolase"/>
    <property type="match status" value="1"/>
</dbReference>
<name>A0A1H2ZWM5_9BACL</name>
<dbReference type="SUPFAM" id="SSF53474">
    <property type="entry name" value="alpha/beta-Hydrolases"/>
    <property type="match status" value="1"/>
</dbReference>
<dbReference type="Proteomes" id="UP000198534">
    <property type="component" value="Unassembled WGS sequence"/>
</dbReference>
<feature type="chain" id="PRO_5038770462" evidence="1">
    <location>
        <begin position="25"/>
        <end position="349"/>
    </location>
</feature>
<protein>
    <submittedName>
        <fullName evidence="3">Pimeloyl-ACP methyl ester carboxylesterase</fullName>
    </submittedName>
</protein>
<gene>
    <name evidence="3" type="ORF">SAMN05444487_11237</name>
</gene>
<dbReference type="AlphaFoldDB" id="A0A1H2ZWM5"/>